<organism evidence="1 2">
    <name type="scientific">Tagetes erecta</name>
    <name type="common">African marigold</name>
    <dbReference type="NCBI Taxonomy" id="13708"/>
    <lineage>
        <taxon>Eukaryota</taxon>
        <taxon>Viridiplantae</taxon>
        <taxon>Streptophyta</taxon>
        <taxon>Embryophyta</taxon>
        <taxon>Tracheophyta</taxon>
        <taxon>Spermatophyta</taxon>
        <taxon>Magnoliopsida</taxon>
        <taxon>eudicotyledons</taxon>
        <taxon>Gunneridae</taxon>
        <taxon>Pentapetalae</taxon>
        <taxon>asterids</taxon>
        <taxon>campanulids</taxon>
        <taxon>Asterales</taxon>
        <taxon>Asteraceae</taxon>
        <taxon>Asteroideae</taxon>
        <taxon>Heliantheae alliance</taxon>
        <taxon>Tageteae</taxon>
        <taxon>Tagetes</taxon>
    </lineage>
</organism>
<sequence length="195" mass="22354">MKDSHKLANSESISEDEIKETIKNILDGLPKEDEITLQKIVELSMQFSKYCSKLEAVFKVTAASLTDSFNRITCLEAELLAHSQSQRTLTAILAESENTTAVEVFRCFKIVSVWESPPQRHRALKRLRIYKGNRRTKRDCSGDRKINICNEVVKHNNGVLMAKKVVRYEETDYWVQNAIRLSAFTCGRKKDVILT</sequence>
<keyword evidence="2" id="KW-1185">Reference proteome</keyword>
<reference evidence="1" key="1">
    <citation type="journal article" date="2023" name="bioRxiv">
        <title>Improved chromosome-level genome assembly for marigold (Tagetes erecta).</title>
        <authorList>
            <person name="Jiang F."/>
            <person name="Yuan L."/>
            <person name="Wang S."/>
            <person name="Wang H."/>
            <person name="Xu D."/>
            <person name="Wang A."/>
            <person name="Fan W."/>
        </authorList>
    </citation>
    <scope>NUCLEOTIDE SEQUENCE</scope>
    <source>
        <strain evidence="1">WSJ</strain>
        <tissue evidence="1">Leaf</tissue>
    </source>
</reference>
<proteinExistence type="predicted"/>
<gene>
    <name evidence="1" type="ORF">QVD17_35777</name>
</gene>
<dbReference type="AlphaFoldDB" id="A0AAD8JTA4"/>
<evidence type="ECO:0000313" key="2">
    <source>
        <dbReference type="Proteomes" id="UP001229421"/>
    </source>
</evidence>
<dbReference type="Proteomes" id="UP001229421">
    <property type="component" value="Unassembled WGS sequence"/>
</dbReference>
<dbReference type="EMBL" id="JAUHHV010000010">
    <property type="protein sequence ID" value="KAK1409251.1"/>
    <property type="molecule type" value="Genomic_DNA"/>
</dbReference>
<comment type="caution">
    <text evidence="1">The sequence shown here is derived from an EMBL/GenBank/DDBJ whole genome shotgun (WGS) entry which is preliminary data.</text>
</comment>
<accession>A0AAD8JTA4</accession>
<name>A0AAD8JTA4_TARER</name>
<protein>
    <submittedName>
        <fullName evidence="1">Uncharacterized protein</fullName>
    </submittedName>
</protein>
<evidence type="ECO:0000313" key="1">
    <source>
        <dbReference type="EMBL" id="KAK1409251.1"/>
    </source>
</evidence>